<proteinExistence type="predicted"/>
<evidence type="ECO:0000313" key="2">
    <source>
        <dbReference type="EMBL" id="KPP62919.1"/>
    </source>
</evidence>
<dbReference type="Proteomes" id="UP000034805">
    <property type="component" value="Unassembled WGS sequence"/>
</dbReference>
<evidence type="ECO:0000256" key="1">
    <source>
        <dbReference type="SAM" id="MobiDB-lite"/>
    </source>
</evidence>
<sequence length="140" mass="15269">PPSLSSPNSPGTHKDLQAVKLTDRCPPGASRGQRVQGNQQEAGRNNTAAGWSLATPIARPEQDEHLFILLRGIKTSKETTMVISHQGYRNSRLPASASKPFQLVPIRPSPHLMHWLPIAARIKFSSLIISYKTINGSASQ</sequence>
<reference evidence="2 3" key="1">
    <citation type="submission" date="2015-08" db="EMBL/GenBank/DDBJ databases">
        <title>The genome of the Asian arowana (Scleropages formosus).</title>
        <authorList>
            <person name="Tan M.H."/>
            <person name="Gan H.M."/>
            <person name="Croft L.J."/>
            <person name="Austin C.M."/>
        </authorList>
    </citation>
    <scope>NUCLEOTIDE SEQUENCE [LARGE SCALE GENOMIC DNA]</scope>
    <source>
        <strain evidence="2">Aro1</strain>
    </source>
</reference>
<dbReference type="AlphaFoldDB" id="A0A0P7WH91"/>
<feature type="compositionally biased region" description="Basic and acidic residues" evidence="1">
    <location>
        <begin position="12"/>
        <end position="23"/>
    </location>
</feature>
<feature type="region of interest" description="Disordered" evidence="1">
    <location>
        <begin position="1"/>
        <end position="46"/>
    </location>
</feature>
<gene>
    <name evidence="2" type="ORF">Z043_118860</name>
</gene>
<comment type="caution">
    <text evidence="2">The sequence shown here is derived from an EMBL/GenBank/DDBJ whole genome shotgun (WGS) entry which is preliminary data.</text>
</comment>
<dbReference type="EMBL" id="JARO02008288">
    <property type="protein sequence ID" value="KPP62919.1"/>
    <property type="molecule type" value="Genomic_DNA"/>
</dbReference>
<feature type="compositionally biased region" description="Polar residues" evidence="1">
    <location>
        <begin position="33"/>
        <end position="46"/>
    </location>
</feature>
<accession>A0A0P7WH91</accession>
<feature type="non-terminal residue" evidence="2">
    <location>
        <position position="1"/>
    </location>
</feature>
<evidence type="ECO:0000313" key="3">
    <source>
        <dbReference type="Proteomes" id="UP000034805"/>
    </source>
</evidence>
<name>A0A0P7WH91_SCLFO</name>
<feature type="compositionally biased region" description="Polar residues" evidence="1">
    <location>
        <begin position="1"/>
        <end position="11"/>
    </location>
</feature>
<organism evidence="2 3">
    <name type="scientific">Scleropages formosus</name>
    <name type="common">Asian bonytongue</name>
    <name type="synonym">Osteoglossum formosum</name>
    <dbReference type="NCBI Taxonomy" id="113540"/>
    <lineage>
        <taxon>Eukaryota</taxon>
        <taxon>Metazoa</taxon>
        <taxon>Chordata</taxon>
        <taxon>Craniata</taxon>
        <taxon>Vertebrata</taxon>
        <taxon>Euteleostomi</taxon>
        <taxon>Actinopterygii</taxon>
        <taxon>Neopterygii</taxon>
        <taxon>Teleostei</taxon>
        <taxon>Osteoglossocephala</taxon>
        <taxon>Osteoglossomorpha</taxon>
        <taxon>Osteoglossiformes</taxon>
        <taxon>Osteoglossidae</taxon>
        <taxon>Scleropages</taxon>
    </lineage>
</organism>
<protein>
    <submittedName>
        <fullName evidence="2">Uncharacterized protein</fullName>
    </submittedName>
</protein>